<accession>A0AAD7IWM6</accession>
<organism evidence="2 3">
    <name type="scientific">Mycena metata</name>
    <dbReference type="NCBI Taxonomy" id="1033252"/>
    <lineage>
        <taxon>Eukaryota</taxon>
        <taxon>Fungi</taxon>
        <taxon>Dikarya</taxon>
        <taxon>Basidiomycota</taxon>
        <taxon>Agaricomycotina</taxon>
        <taxon>Agaricomycetes</taxon>
        <taxon>Agaricomycetidae</taxon>
        <taxon>Agaricales</taxon>
        <taxon>Marasmiineae</taxon>
        <taxon>Mycenaceae</taxon>
        <taxon>Mycena</taxon>
    </lineage>
</organism>
<keyword evidence="3" id="KW-1185">Reference proteome</keyword>
<dbReference type="AlphaFoldDB" id="A0AAD7IWM6"/>
<feature type="compositionally biased region" description="Polar residues" evidence="1">
    <location>
        <begin position="149"/>
        <end position="168"/>
    </location>
</feature>
<feature type="region of interest" description="Disordered" evidence="1">
    <location>
        <begin position="483"/>
        <end position="508"/>
    </location>
</feature>
<dbReference type="EMBL" id="JARKIB010000066">
    <property type="protein sequence ID" value="KAJ7750201.1"/>
    <property type="molecule type" value="Genomic_DNA"/>
</dbReference>
<feature type="compositionally biased region" description="Pro residues" evidence="1">
    <location>
        <begin position="58"/>
        <end position="68"/>
    </location>
</feature>
<feature type="compositionally biased region" description="Basic residues" evidence="1">
    <location>
        <begin position="321"/>
        <end position="333"/>
    </location>
</feature>
<feature type="region of interest" description="Disordered" evidence="1">
    <location>
        <begin position="14"/>
        <end position="71"/>
    </location>
</feature>
<feature type="region of interest" description="Disordered" evidence="1">
    <location>
        <begin position="321"/>
        <end position="421"/>
    </location>
</feature>
<sequence>MCVVCRSKHRRYASTKRARRKAEKVLVGRLSSNAASTSPQDTDPAPWINNNLASNPTPAAPTPYPSPSTQPTANLQIAPWAIDPALYAQSSSSSTLAGALTLQSTNPQLSTISNPSINLVVAASSSAERDEQVRNTRVAPSATPYPLPQKSSAPASGNTTAVGATPQGSDGKPRPCSVKGCKAVILESTEVYPYKMCVPCRGRYKNYGITKRAKAKREQEVWNRELEGLRAKEDLRRAENGLPALSGDELRAWEISIVDEEVPLPPSRAKNIPMPMSPLDTRFSRQIAPDVPLPTRMCSVSHCHNLLPGFYRYKRCETHRTQNRWHSKLKHSREKIQKGFMLPDGTVLVQPGPIKRKDGEPREPKEKKTRKKREPKADESGAGPAGPSNAEGEATTDAPTPGQVDMPVQKRSKPTGSCREDDCCNLLLPGTRWRSCERCRSIARILKQQKKAAEKNQLSFVNVTADVHDFNTVPFIPVAGMPSGSGSGSVSASSSGPAGPSPVIVTAPSPLGPRTSYVSPSVATPVTYPPAPGTQLGSGPGLGPAGSSTTVVAAAPGPSTSYISPNVAPPVTYPPAPDSTSTLLPVNQPPNSGPEVWSTVPTTMFRHLLHLRRVDL</sequence>
<feature type="compositionally biased region" description="Low complexity" evidence="1">
    <location>
        <begin position="483"/>
        <end position="503"/>
    </location>
</feature>
<gene>
    <name evidence="2" type="ORF">B0H16DRAFT_856119</name>
</gene>
<protein>
    <submittedName>
        <fullName evidence="2">Uncharacterized protein</fullName>
    </submittedName>
</protein>
<dbReference type="Proteomes" id="UP001215598">
    <property type="component" value="Unassembled WGS sequence"/>
</dbReference>
<name>A0AAD7IWM6_9AGAR</name>
<feature type="compositionally biased region" description="Polar residues" evidence="1">
    <location>
        <begin position="30"/>
        <end position="41"/>
    </location>
</feature>
<reference evidence="2" key="1">
    <citation type="submission" date="2023-03" db="EMBL/GenBank/DDBJ databases">
        <title>Massive genome expansion in bonnet fungi (Mycena s.s.) driven by repeated elements and novel gene families across ecological guilds.</title>
        <authorList>
            <consortium name="Lawrence Berkeley National Laboratory"/>
            <person name="Harder C.B."/>
            <person name="Miyauchi S."/>
            <person name="Viragh M."/>
            <person name="Kuo A."/>
            <person name="Thoen E."/>
            <person name="Andreopoulos B."/>
            <person name="Lu D."/>
            <person name="Skrede I."/>
            <person name="Drula E."/>
            <person name="Henrissat B."/>
            <person name="Morin E."/>
            <person name="Kohler A."/>
            <person name="Barry K."/>
            <person name="LaButti K."/>
            <person name="Morin E."/>
            <person name="Salamov A."/>
            <person name="Lipzen A."/>
            <person name="Mereny Z."/>
            <person name="Hegedus B."/>
            <person name="Baldrian P."/>
            <person name="Stursova M."/>
            <person name="Weitz H."/>
            <person name="Taylor A."/>
            <person name="Grigoriev I.V."/>
            <person name="Nagy L.G."/>
            <person name="Martin F."/>
            <person name="Kauserud H."/>
        </authorList>
    </citation>
    <scope>NUCLEOTIDE SEQUENCE</scope>
    <source>
        <strain evidence="2">CBHHK182m</strain>
    </source>
</reference>
<evidence type="ECO:0000313" key="2">
    <source>
        <dbReference type="EMBL" id="KAJ7750201.1"/>
    </source>
</evidence>
<proteinExistence type="predicted"/>
<comment type="caution">
    <text evidence="2">The sequence shown here is derived from an EMBL/GenBank/DDBJ whole genome shotgun (WGS) entry which is preliminary data.</text>
</comment>
<feature type="region of interest" description="Disordered" evidence="1">
    <location>
        <begin position="528"/>
        <end position="549"/>
    </location>
</feature>
<feature type="region of interest" description="Disordered" evidence="1">
    <location>
        <begin position="126"/>
        <end position="176"/>
    </location>
</feature>
<evidence type="ECO:0000313" key="3">
    <source>
        <dbReference type="Proteomes" id="UP001215598"/>
    </source>
</evidence>
<evidence type="ECO:0000256" key="1">
    <source>
        <dbReference type="SAM" id="MobiDB-lite"/>
    </source>
</evidence>
<feature type="region of interest" description="Disordered" evidence="1">
    <location>
        <begin position="578"/>
        <end position="597"/>
    </location>
</feature>
<feature type="compositionally biased region" description="Basic and acidic residues" evidence="1">
    <location>
        <begin position="355"/>
        <end position="366"/>
    </location>
</feature>